<accession>A0A1V9E4E5</accession>
<gene>
    <name evidence="2" type="ORF">A4H97_15360</name>
</gene>
<dbReference type="Proteomes" id="UP000192610">
    <property type="component" value="Unassembled WGS sequence"/>
</dbReference>
<dbReference type="OrthoDB" id="790324at2"/>
<sequence>MKQSLLLVSALIFSTLFCRAQQSEKLIDTTRVKALEIYGFVMTDVGYNFDQINPNWFDAMRITKLPSYKDQFAPDGKVFFGIRQSRFGVKGYTNTPIGELKTTFEFDLFGTGADEGQTTMRLRHIYAELGPIAIGQTNSPFMDGDVWPNTIEYWGPSGMVFYRNIQLRYAIMQGKNELFVALERPGASADQGTFESRTELDSVRGRLKLPDFSAHYKRSGDWGHIQIAGMLRDLRWEDTHTTGGYDISDNVLGWGAHFSTVLNLGQNNVFRGSFVYGHGIENYMQDAPIDVGVEEQPGNTTEPFTGKALPVYGIHAYLDHNWNSKLSTSLGYSSVHIENTDAAAPSAYKMGQYASVNFVSVPFPNAMAAIEFQWGRRTNFSDDFHSDIFKIQLGFKYNFSQIFYRNRD</sequence>
<feature type="chain" id="PRO_5010731623" description="Porin" evidence="1">
    <location>
        <begin position="21"/>
        <end position="408"/>
    </location>
</feature>
<dbReference type="InterPro" id="IPR045748">
    <property type="entry name" value="DcaP"/>
</dbReference>
<proteinExistence type="predicted"/>
<dbReference type="STRING" id="354355.SAMN05660816_03978"/>
<dbReference type="AlphaFoldDB" id="A0A1V9E4E5"/>
<evidence type="ECO:0000256" key="1">
    <source>
        <dbReference type="SAM" id="SignalP"/>
    </source>
</evidence>
<organism evidence="2 3">
    <name type="scientific">Niastella yeongjuensis</name>
    <dbReference type="NCBI Taxonomy" id="354355"/>
    <lineage>
        <taxon>Bacteria</taxon>
        <taxon>Pseudomonadati</taxon>
        <taxon>Bacteroidota</taxon>
        <taxon>Chitinophagia</taxon>
        <taxon>Chitinophagales</taxon>
        <taxon>Chitinophagaceae</taxon>
        <taxon>Niastella</taxon>
    </lineage>
</organism>
<evidence type="ECO:0000313" key="3">
    <source>
        <dbReference type="Proteomes" id="UP000192610"/>
    </source>
</evidence>
<evidence type="ECO:0000313" key="2">
    <source>
        <dbReference type="EMBL" id="OQP40978.1"/>
    </source>
</evidence>
<keyword evidence="1" id="KW-0732">Signal</keyword>
<dbReference type="RefSeq" id="WP_081203963.1">
    <property type="nucleotide sequence ID" value="NZ_FOCZ01000007.1"/>
</dbReference>
<dbReference type="SUPFAM" id="SSF56935">
    <property type="entry name" value="Porins"/>
    <property type="match status" value="1"/>
</dbReference>
<evidence type="ECO:0008006" key="4">
    <source>
        <dbReference type="Google" id="ProtNLM"/>
    </source>
</evidence>
<dbReference type="Pfam" id="PF19577">
    <property type="entry name" value="DcaP"/>
    <property type="match status" value="1"/>
</dbReference>
<reference evidence="3" key="1">
    <citation type="submission" date="2016-04" db="EMBL/GenBank/DDBJ databases">
        <authorList>
            <person name="Chen L."/>
            <person name="Zhuang W."/>
            <person name="Wang G."/>
        </authorList>
    </citation>
    <scope>NUCLEOTIDE SEQUENCE [LARGE SCALE GENOMIC DNA]</scope>
    <source>
        <strain evidence="3">17621</strain>
    </source>
</reference>
<name>A0A1V9E4E5_9BACT</name>
<comment type="caution">
    <text evidence="2">The sequence shown here is derived from an EMBL/GenBank/DDBJ whole genome shotgun (WGS) entry which is preliminary data.</text>
</comment>
<protein>
    <recommendedName>
        <fullName evidence="4">Porin</fullName>
    </recommendedName>
</protein>
<dbReference type="EMBL" id="LVXG01000067">
    <property type="protein sequence ID" value="OQP40978.1"/>
    <property type="molecule type" value="Genomic_DNA"/>
</dbReference>
<feature type="signal peptide" evidence="1">
    <location>
        <begin position="1"/>
        <end position="20"/>
    </location>
</feature>
<keyword evidence="3" id="KW-1185">Reference proteome</keyword>